<reference evidence="8" key="1">
    <citation type="submission" date="2021-06" db="EMBL/GenBank/DDBJ databases">
        <authorList>
            <consortium name="DOE Joint Genome Institute"/>
            <person name="Mondo S.J."/>
            <person name="Amses K.R."/>
            <person name="Simmons D.R."/>
            <person name="Longcore J.E."/>
            <person name="Seto K."/>
            <person name="Alves G.H."/>
            <person name="Bonds A.E."/>
            <person name="Quandt C.A."/>
            <person name="Davis W.J."/>
            <person name="Chang Y."/>
            <person name="Letcher P.M."/>
            <person name="Powell M.J."/>
            <person name="Kuo A."/>
            <person name="Labutti K."/>
            <person name="Pangilinan J."/>
            <person name="Andreopoulos W."/>
            <person name="Tritt A."/>
            <person name="Riley R."/>
            <person name="Hundley H."/>
            <person name="Johnson J."/>
            <person name="Lipzen A."/>
            <person name="Barry K."/>
            <person name="Berbee M.L."/>
            <person name="Buchler N.E."/>
            <person name="Grigoriev I.V."/>
            <person name="Spatafora J.W."/>
            <person name="Stajich J.E."/>
            <person name="James T.Y."/>
        </authorList>
    </citation>
    <scope>NUCLEOTIDE SEQUENCE</scope>
    <source>
        <strain evidence="8">AG</strain>
    </source>
</reference>
<dbReference type="GO" id="GO:0004064">
    <property type="term" value="F:arylesterase activity"/>
    <property type="evidence" value="ECO:0007669"/>
    <property type="project" value="InterPro"/>
</dbReference>
<comment type="cofactor">
    <cofactor evidence="5">
        <name>Ca(2+)</name>
        <dbReference type="ChEBI" id="CHEBI:29108"/>
    </cofactor>
    <text evidence="5">Binds 2 calcium ions per subunit.</text>
</comment>
<evidence type="ECO:0000256" key="4">
    <source>
        <dbReference type="ARBA" id="ARBA00023180"/>
    </source>
</evidence>
<dbReference type="RefSeq" id="XP_051442507.1">
    <property type="nucleotide sequence ID" value="XM_051590803.1"/>
</dbReference>
<feature type="binding site" evidence="5">
    <location>
        <position position="122"/>
    </location>
    <ligand>
        <name>Ca(2+)</name>
        <dbReference type="ChEBI" id="CHEBI:29108"/>
        <label>1</label>
        <note>catalytic</note>
    </ligand>
</feature>
<dbReference type="GeneID" id="75916146"/>
<evidence type="ECO:0000256" key="6">
    <source>
        <dbReference type="PIRSR" id="PIRSR602640-3"/>
    </source>
</evidence>
<dbReference type="PANTHER" id="PTHR11799:SF12">
    <property type="entry name" value="PARAOXONASE-RELATED"/>
    <property type="match status" value="1"/>
</dbReference>
<dbReference type="Pfam" id="PF01731">
    <property type="entry name" value="Arylesterase"/>
    <property type="match status" value="1"/>
</dbReference>
<comment type="PTM">
    <text evidence="7">Glycosylated.</text>
</comment>
<keyword evidence="5" id="KW-0106">Calcium</keyword>
<dbReference type="Gene3D" id="2.120.10.30">
    <property type="entry name" value="TolB, C-terminal domain"/>
    <property type="match status" value="1"/>
</dbReference>
<accession>A0AAD5HCT8</accession>
<dbReference type="InterPro" id="IPR051288">
    <property type="entry name" value="Serum_paraoxonase/arylesterase"/>
</dbReference>
<evidence type="ECO:0000256" key="3">
    <source>
        <dbReference type="ARBA" id="ARBA00023157"/>
    </source>
</evidence>
<keyword evidence="5" id="KW-0479">Metal-binding</keyword>
<comment type="caution">
    <text evidence="8">The sequence shown here is derived from an EMBL/GenBank/DDBJ whole genome shotgun (WGS) entry which is preliminary data.</text>
</comment>
<dbReference type="AlphaFoldDB" id="A0AAD5HCT8"/>
<comment type="similarity">
    <text evidence="1">Belongs to the paraoxonase family.</text>
</comment>
<feature type="binding site" evidence="5">
    <location>
        <position position="50"/>
    </location>
    <ligand>
        <name>Ca(2+)</name>
        <dbReference type="ChEBI" id="CHEBI:29108"/>
        <label>1</label>
        <note>catalytic</note>
    </ligand>
</feature>
<feature type="binding site" evidence="5">
    <location>
        <position position="291"/>
    </location>
    <ligand>
        <name>Ca(2+)</name>
        <dbReference type="ChEBI" id="CHEBI:29108"/>
        <label>1</label>
        <note>catalytic</note>
    </ligand>
</feature>
<proteinExistence type="inferred from homology"/>
<feature type="binding site" evidence="5">
    <location>
        <position position="180"/>
    </location>
    <ligand>
        <name>Ca(2+)</name>
        <dbReference type="ChEBI" id="CHEBI:29108"/>
        <label>1</label>
        <note>catalytic</note>
    </ligand>
</feature>
<evidence type="ECO:0000256" key="1">
    <source>
        <dbReference type="ARBA" id="ARBA00008595"/>
    </source>
</evidence>
<evidence type="ECO:0000256" key="7">
    <source>
        <dbReference type="PIRSR" id="PIRSR602640-4"/>
    </source>
</evidence>
<feature type="glycosylation site" description="N-linked (GlcNAc...) asparagine" evidence="7">
    <location>
        <position position="291"/>
    </location>
</feature>
<evidence type="ECO:0000256" key="5">
    <source>
        <dbReference type="PIRSR" id="PIRSR602640-2"/>
    </source>
</evidence>
<keyword evidence="3 6" id="KW-1015">Disulfide bond</keyword>
<dbReference type="Proteomes" id="UP001206595">
    <property type="component" value="Unassembled WGS sequence"/>
</dbReference>
<dbReference type="EMBL" id="MU620940">
    <property type="protein sequence ID" value="KAI8577503.1"/>
    <property type="molecule type" value="Genomic_DNA"/>
</dbReference>
<name>A0AAD5HCT8_UMBRA</name>
<dbReference type="GO" id="GO:0046872">
    <property type="term" value="F:metal ion binding"/>
    <property type="evidence" value="ECO:0007669"/>
    <property type="project" value="UniProtKB-KW"/>
</dbReference>
<feature type="binding site" evidence="5">
    <location>
        <position position="239"/>
    </location>
    <ligand>
        <name>Ca(2+)</name>
        <dbReference type="ChEBI" id="CHEBI:29108"/>
        <label>1</label>
        <note>catalytic</note>
    </ligand>
</feature>
<evidence type="ECO:0000313" key="9">
    <source>
        <dbReference type="Proteomes" id="UP001206595"/>
    </source>
</evidence>
<dbReference type="InterPro" id="IPR011042">
    <property type="entry name" value="6-blade_b-propeller_TolB-like"/>
</dbReference>
<dbReference type="PANTHER" id="PTHR11799">
    <property type="entry name" value="PARAOXONASE"/>
    <property type="match status" value="1"/>
</dbReference>
<organism evidence="8 9">
    <name type="scientific">Umbelopsis ramanniana AG</name>
    <dbReference type="NCBI Taxonomy" id="1314678"/>
    <lineage>
        <taxon>Eukaryota</taxon>
        <taxon>Fungi</taxon>
        <taxon>Fungi incertae sedis</taxon>
        <taxon>Mucoromycota</taxon>
        <taxon>Mucoromycotina</taxon>
        <taxon>Umbelopsidomycetes</taxon>
        <taxon>Umbelopsidales</taxon>
        <taxon>Umbelopsidaceae</taxon>
        <taxon>Umbelopsis</taxon>
    </lineage>
</organism>
<evidence type="ECO:0000256" key="2">
    <source>
        <dbReference type="ARBA" id="ARBA00022801"/>
    </source>
</evidence>
<dbReference type="SUPFAM" id="SSF63829">
    <property type="entry name" value="Calcium-dependent phosphotriesterase"/>
    <property type="match status" value="1"/>
</dbReference>
<sequence>MLVRAVSILFLAILAHFLTRGLALLGILRSISPSGVKTCQRIQGPRLCEDMTHGFEQGEYFLSCDASRLFHNTVMDTGFPQTKDDELLHGELWSMQITKDGKHRVSKLDRGDEDLDFHPLGLAVDTQAKQILVANTPTLTKNASSIEVYSVQGPHLTLIKSIKSKYIHTPNSLYILPQANMRSADGQLPSFIFTNDHFFVSGWKKVLENNLLLPLGSIGLYDARSDTVKPLLHGFSFANGVTGNTNGTVLYVAETYGQRIWKYRIVVPSGEGGIVELKKIENVRVPMAVDNLSYQEETGDVIAAGHPIGYKLLKYASSNDKSNLMLPPSMVLRWATNGSISYIMTDDGSTFGSSTTGILDSASGKLIVSGLFENDILMCDTDDYGKGSETDSTKQILTV</sequence>
<keyword evidence="2" id="KW-0378">Hydrolase</keyword>
<evidence type="ECO:0000313" key="8">
    <source>
        <dbReference type="EMBL" id="KAI8577503.1"/>
    </source>
</evidence>
<feature type="binding site" evidence="5">
    <location>
        <position position="290"/>
    </location>
    <ligand>
        <name>Ca(2+)</name>
        <dbReference type="ChEBI" id="CHEBI:29108"/>
        <label>1</label>
        <note>catalytic</note>
    </ligand>
</feature>
<keyword evidence="9" id="KW-1185">Reference proteome</keyword>
<reference evidence="8" key="2">
    <citation type="journal article" date="2022" name="Proc. Natl. Acad. Sci. U.S.A.">
        <title>Diploid-dominant life cycles characterize the early evolution of Fungi.</title>
        <authorList>
            <person name="Amses K.R."/>
            <person name="Simmons D.R."/>
            <person name="Longcore J.E."/>
            <person name="Mondo S.J."/>
            <person name="Seto K."/>
            <person name="Jeronimo G.H."/>
            <person name="Bonds A.E."/>
            <person name="Quandt C.A."/>
            <person name="Davis W.J."/>
            <person name="Chang Y."/>
            <person name="Federici B.A."/>
            <person name="Kuo A."/>
            <person name="LaButti K."/>
            <person name="Pangilinan J."/>
            <person name="Andreopoulos W."/>
            <person name="Tritt A."/>
            <person name="Riley R."/>
            <person name="Hundley H."/>
            <person name="Johnson J."/>
            <person name="Lipzen A."/>
            <person name="Barry K."/>
            <person name="Lang B.F."/>
            <person name="Cuomo C.A."/>
            <person name="Buchler N.E."/>
            <person name="Grigoriev I.V."/>
            <person name="Spatafora J.W."/>
            <person name="Stajich J.E."/>
            <person name="James T.Y."/>
        </authorList>
    </citation>
    <scope>NUCLEOTIDE SEQUENCE</scope>
    <source>
        <strain evidence="8">AG</strain>
    </source>
</reference>
<gene>
    <name evidence="8" type="ORF">K450DRAFT_251993</name>
</gene>
<dbReference type="InterPro" id="IPR002640">
    <property type="entry name" value="Arylesterase"/>
</dbReference>
<protein>
    <submittedName>
        <fullName evidence="8">Uncharacterized protein</fullName>
    </submittedName>
</protein>
<keyword evidence="4 7" id="KW-0325">Glycoprotein</keyword>
<feature type="disulfide bond" description="In form B" evidence="6">
    <location>
        <begin position="39"/>
        <end position="379"/>
    </location>
</feature>